<dbReference type="PROSITE" id="PS00105">
    <property type="entry name" value="AA_TRANSFER_CLASS_1"/>
    <property type="match status" value="1"/>
</dbReference>
<dbReference type="EMBL" id="CTRP01000004">
    <property type="protein sequence ID" value="CQR71280.1"/>
    <property type="molecule type" value="Genomic_DNA"/>
</dbReference>
<evidence type="ECO:0000256" key="7">
    <source>
        <dbReference type="ARBA" id="ARBA00023239"/>
    </source>
</evidence>
<comment type="cofactor">
    <cofactor evidence="1">
        <name>pyridoxal 5'-phosphate</name>
        <dbReference type="ChEBI" id="CHEBI:597326"/>
    </cofactor>
</comment>
<dbReference type="InterPro" id="IPR005860">
    <property type="entry name" value="CobD"/>
</dbReference>
<protein>
    <recommendedName>
        <fullName evidence="4">threonine-phosphate decarboxylase</fullName>
        <ecNumber evidence="4">4.1.1.81</ecNumber>
    </recommendedName>
    <alternativeName>
        <fullName evidence="8">L-threonine-O-3-phosphate decarboxylase</fullName>
    </alternativeName>
</protein>
<comment type="catalytic activity">
    <reaction evidence="9">
        <text>O-phospho-L-threonine + H(+) = (R)-1-aminopropan-2-yl phosphate + CO2</text>
        <dbReference type="Rhea" id="RHEA:11492"/>
        <dbReference type="ChEBI" id="CHEBI:15378"/>
        <dbReference type="ChEBI" id="CHEBI:16526"/>
        <dbReference type="ChEBI" id="CHEBI:58563"/>
        <dbReference type="ChEBI" id="CHEBI:58675"/>
        <dbReference type="EC" id="4.1.1.81"/>
    </reaction>
</comment>
<dbReference type="Gene3D" id="3.90.1150.10">
    <property type="entry name" value="Aspartate Aminotransferase, domain 1"/>
    <property type="match status" value="1"/>
</dbReference>
<dbReference type="Pfam" id="PF00155">
    <property type="entry name" value="Aminotran_1_2"/>
    <property type="match status" value="1"/>
</dbReference>
<accession>A0A0U1KUZ0</accession>
<dbReference type="InterPro" id="IPR004839">
    <property type="entry name" value="Aminotransferase_I/II_large"/>
</dbReference>
<feature type="domain" description="Aminotransferase class I/classII large" evidence="10">
    <location>
        <begin position="30"/>
        <end position="354"/>
    </location>
</feature>
<keyword evidence="7 11" id="KW-0456">Lyase</keyword>
<evidence type="ECO:0000256" key="8">
    <source>
        <dbReference type="ARBA" id="ARBA00029996"/>
    </source>
</evidence>
<proteinExistence type="predicted"/>
<dbReference type="RefSeq" id="WP_021167388.1">
    <property type="nucleotide sequence ID" value="NZ_CTRP01000004.1"/>
</dbReference>
<evidence type="ECO:0000256" key="9">
    <source>
        <dbReference type="ARBA" id="ARBA00048531"/>
    </source>
</evidence>
<dbReference type="InterPro" id="IPR004838">
    <property type="entry name" value="NHTrfase_class1_PyrdxlP-BS"/>
</dbReference>
<sequence length="366" mass="40129">MIADKQINSFVHGGNVHAWARESAGELANILDYSANINPLGLADSVRKAIIQSVDQVVHYPDVEAALLKAAISSHYHVDVARITAGNGAVELLYVLTHTLRPKRVLIPAPAFSEYERAARAAGAAIEYAYLVPADGFTINVEELGSRLNGIDMVFIGNPNNPTGMLMTVSQIECLLRAARQTGTIVVVDESFMDFIIGDQDYTCRPLLKQYDNLVIIHSLTKFYAIPGLRLGFALTHPGLAPKLHAAKDPWNVNLLAQTSGVAALADTEYQAKSRETVKVEKNRFYTSLKALPGLKPFVPAVNYILIDISPSGWTAPQLRQVLAAQSILIRDCSNYPGLSSSYVRVAVKLNEQNKILLQWLEQVLR</sequence>
<evidence type="ECO:0000313" key="12">
    <source>
        <dbReference type="Proteomes" id="UP000049855"/>
    </source>
</evidence>
<dbReference type="InterPro" id="IPR015424">
    <property type="entry name" value="PyrdxlP-dep_Trfase"/>
</dbReference>
<keyword evidence="12" id="KW-1185">Reference proteome</keyword>
<dbReference type="PANTHER" id="PTHR42885:SF1">
    <property type="entry name" value="THREONINE-PHOSPHATE DECARBOXYLASE"/>
    <property type="match status" value="1"/>
</dbReference>
<dbReference type="NCBIfam" id="TIGR01140">
    <property type="entry name" value="L_thr_O3P_dcar"/>
    <property type="match status" value="1"/>
</dbReference>
<dbReference type="InterPro" id="IPR015422">
    <property type="entry name" value="PyrdxlP-dep_Trfase_small"/>
</dbReference>
<dbReference type="AlphaFoldDB" id="A0A0U1KUZ0"/>
<evidence type="ECO:0000256" key="3">
    <source>
        <dbReference type="ARBA" id="ARBA00004953"/>
    </source>
</evidence>
<evidence type="ECO:0000259" key="10">
    <source>
        <dbReference type="Pfam" id="PF00155"/>
    </source>
</evidence>
<dbReference type="GO" id="GO:0009236">
    <property type="term" value="P:cobalamin biosynthetic process"/>
    <property type="evidence" value="ECO:0007669"/>
    <property type="project" value="UniProtKB-UniPathway"/>
</dbReference>
<comment type="pathway">
    <text evidence="3">Cofactor biosynthesis; adenosylcobalamin biosynthesis.</text>
</comment>
<keyword evidence="5" id="KW-0169">Cobalamin biosynthesis</keyword>
<gene>
    <name evidence="11" type="ORF">SpAn4DRAFT_3785</name>
</gene>
<dbReference type="Gene3D" id="3.40.640.10">
    <property type="entry name" value="Type I PLP-dependent aspartate aminotransferase-like (Major domain)"/>
    <property type="match status" value="1"/>
</dbReference>
<evidence type="ECO:0000256" key="5">
    <source>
        <dbReference type="ARBA" id="ARBA00022573"/>
    </source>
</evidence>
<dbReference type="EC" id="4.1.1.81" evidence="4"/>
<dbReference type="InterPro" id="IPR015421">
    <property type="entry name" value="PyrdxlP-dep_Trfase_major"/>
</dbReference>
<evidence type="ECO:0000256" key="4">
    <source>
        <dbReference type="ARBA" id="ARBA00012285"/>
    </source>
</evidence>
<dbReference type="CDD" id="cd00609">
    <property type="entry name" value="AAT_like"/>
    <property type="match status" value="1"/>
</dbReference>
<organism evidence="11 12">
    <name type="scientific">Sporomusa ovata</name>
    <dbReference type="NCBI Taxonomy" id="2378"/>
    <lineage>
        <taxon>Bacteria</taxon>
        <taxon>Bacillati</taxon>
        <taxon>Bacillota</taxon>
        <taxon>Negativicutes</taxon>
        <taxon>Selenomonadales</taxon>
        <taxon>Sporomusaceae</taxon>
        <taxon>Sporomusa</taxon>
    </lineage>
</organism>
<comment type="function">
    <text evidence="2">Decarboxylates L-threonine-O-3-phosphate to yield (R)-1-amino-2-propanol O-2-phosphate, the precursor for the linkage between the nucleotide loop and the corrin ring in cobalamin.</text>
</comment>
<name>A0A0U1KUZ0_9FIRM</name>
<keyword evidence="6" id="KW-0663">Pyridoxal phosphate</keyword>
<reference evidence="12" key="1">
    <citation type="submission" date="2015-03" db="EMBL/GenBank/DDBJ databases">
        <authorList>
            <person name="Nijsse Bart"/>
        </authorList>
    </citation>
    <scope>NUCLEOTIDE SEQUENCE [LARGE SCALE GENOMIC DNA]</scope>
</reference>
<evidence type="ECO:0000313" key="11">
    <source>
        <dbReference type="EMBL" id="CQR71280.1"/>
    </source>
</evidence>
<dbReference type="GO" id="GO:0048472">
    <property type="term" value="F:threonine-phosphate decarboxylase activity"/>
    <property type="evidence" value="ECO:0007669"/>
    <property type="project" value="UniProtKB-EC"/>
</dbReference>
<evidence type="ECO:0000256" key="6">
    <source>
        <dbReference type="ARBA" id="ARBA00022898"/>
    </source>
</evidence>
<evidence type="ECO:0000256" key="1">
    <source>
        <dbReference type="ARBA" id="ARBA00001933"/>
    </source>
</evidence>
<dbReference type="PANTHER" id="PTHR42885">
    <property type="entry name" value="HISTIDINOL-PHOSPHATE AMINOTRANSFERASE-RELATED"/>
    <property type="match status" value="1"/>
</dbReference>
<dbReference type="SUPFAM" id="SSF53383">
    <property type="entry name" value="PLP-dependent transferases"/>
    <property type="match status" value="1"/>
</dbReference>
<dbReference type="UniPathway" id="UPA00148"/>
<evidence type="ECO:0000256" key="2">
    <source>
        <dbReference type="ARBA" id="ARBA00003444"/>
    </source>
</evidence>
<dbReference type="GO" id="GO:0030170">
    <property type="term" value="F:pyridoxal phosphate binding"/>
    <property type="evidence" value="ECO:0007669"/>
    <property type="project" value="InterPro"/>
</dbReference>
<dbReference type="Proteomes" id="UP000049855">
    <property type="component" value="Unassembled WGS sequence"/>
</dbReference>